<dbReference type="PANTHER" id="PTHR30069:SF29">
    <property type="entry name" value="HEMOGLOBIN AND HEMOGLOBIN-HAPTOGLOBIN-BINDING PROTEIN 1-RELATED"/>
    <property type="match status" value="1"/>
</dbReference>
<sequence>MRGNSVVVCALAAACAGALAAGPARAQAPARTVTGTVVEEGSGAPLPAAQVQLRGTTVGTITGDNGTFTLRVPAGDVVLLVRRIGYPAVEARVAADQGTVRVSMRKDALKLEEIVVTGQATGISRRNLPNSIASVSGEEVTKVSSQTIEQAFQGKIAGAQIAQSTGAPGGGNRVRIRGISSILGNATPLYVVDGVIVSDVSIGTGTNKVTGAAGTAISAATQESPVNRIADLDPNQIENVEILKGSAAAAIYGSKASGGVIIITTKRGVAGAPKWLFRGGVGTPRLAYRNGQRRFPSVEDATRAFGPTAPQYFDASRFIDYESLAYGNEPINGDVALQVSGGNEATRYFVAGSARDEEGIVARTYAKKYGARINVDQRLTDRLQLQAGTEVLRTLSDRGLFGNDNAGNSVAYTLTKVPSFLDLRQREDGTWPVNPFYPSNPLQTIARFKNSEGVWRNITTGRLTWDIAQRGSQELRFVAYGGTDVLSQRNEVFSPPDLQYEPADNLPGTSVVSDATNQNANANLNLVHVWRPLARLSATTQLGTQYERRSFALNRASAQNLLGGLEVVTSGTIRDVDEQRLRVVDFGLFGQTELLLAERLLLTAGARADRSSNNGDPSKFFLFPKASASYRMPGLLAGLVDELKVRLAYGETGNQPLYGQKFTPLDLSNIGGAGAFRVGTARAASDLRPERQRELEGGFDLALFRNRATLDLTAFQRRISDLLITRTLPPTSGYSSETSNGAAMKVWGFETSLSAFPVQGAVTWNTRFNLGANRSRITKLPVPAFLLGTPQVGAVRIEEGKSATQLIGNDTLPQPGGRVVVPVVMGDGNPKYNAGWGNEIRWRGLSAYALLDRQQGGMLANGTWRHYDLGQNSRDYDATTATGQKLGEVRRTTYLQVTRIYYQDASYTKLREVTLGYDLPRALTQRLWSRAQSARLQLSGRNLYWWTDFRGGDPEAENFGAANVPSSIQRNRELAAYPASRQYWLNLNVEF</sequence>
<evidence type="ECO:0000256" key="4">
    <source>
        <dbReference type="ARBA" id="ARBA00022692"/>
    </source>
</evidence>
<reference evidence="11" key="1">
    <citation type="submission" date="2022-08" db="EMBL/GenBank/DDBJ databases">
        <title>Draft genome sequencing of Roseisolibacter agri AW1220.</title>
        <authorList>
            <person name="Tobiishi Y."/>
            <person name="Tonouchi A."/>
        </authorList>
    </citation>
    <scope>NUCLEOTIDE SEQUENCE</scope>
    <source>
        <strain evidence="11">AW1220</strain>
    </source>
</reference>
<protein>
    <submittedName>
        <fullName evidence="11">SusC/RagA family TonB-linked outer membrane protein</fullName>
    </submittedName>
</protein>
<keyword evidence="3 8" id="KW-1134">Transmembrane beta strand</keyword>
<keyword evidence="7 8" id="KW-0998">Cell outer membrane</keyword>
<proteinExistence type="inferred from homology"/>
<feature type="signal peptide" evidence="9">
    <location>
        <begin position="1"/>
        <end position="20"/>
    </location>
</feature>
<evidence type="ECO:0000256" key="9">
    <source>
        <dbReference type="SAM" id="SignalP"/>
    </source>
</evidence>
<dbReference type="SUPFAM" id="SSF56935">
    <property type="entry name" value="Porins"/>
    <property type="match status" value="1"/>
</dbReference>
<dbReference type="InterPro" id="IPR023996">
    <property type="entry name" value="TonB-dep_OMP_SusC/RagA"/>
</dbReference>
<evidence type="ECO:0000313" key="12">
    <source>
        <dbReference type="Proteomes" id="UP001161325"/>
    </source>
</evidence>
<dbReference type="Pfam" id="PF07715">
    <property type="entry name" value="Plug"/>
    <property type="match status" value="1"/>
</dbReference>
<dbReference type="Proteomes" id="UP001161325">
    <property type="component" value="Unassembled WGS sequence"/>
</dbReference>
<dbReference type="Gene3D" id="2.170.130.10">
    <property type="entry name" value="TonB-dependent receptor, plug domain"/>
    <property type="match status" value="1"/>
</dbReference>
<evidence type="ECO:0000256" key="3">
    <source>
        <dbReference type="ARBA" id="ARBA00022452"/>
    </source>
</evidence>
<dbReference type="Pfam" id="PF13715">
    <property type="entry name" value="CarbopepD_reg_2"/>
    <property type="match status" value="1"/>
</dbReference>
<dbReference type="NCBIfam" id="TIGR04056">
    <property type="entry name" value="OMP_RagA_SusC"/>
    <property type="match status" value="1"/>
</dbReference>
<dbReference type="NCBIfam" id="TIGR04057">
    <property type="entry name" value="SusC_RagA_signa"/>
    <property type="match status" value="1"/>
</dbReference>
<dbReference type="PROSITE" id="PS51257">
    <property type="entry name" value="PROKAR_LIPOPROTEIN"/>
    <property type="match status" value="1"/>
</dbReference>
<dbReference type="GO" id="GO:0009279">
    <property type="term" value="C:cell outer membrane"/>
    <property type="evidence" value="ECO:0007669"/>
    <property type="project" value="UniProtKB-SubCell"/>
</dbReference>
<dbReference type="Gene3D" id="2.60.40.1120">
    <property type="entry name" value="Carboxypeptidase-like, regulatory domain"/>
    <property type="match status" value="1"/>
</dbReference>
<comment type="similarity">
    <text evidence="8">Belongs to the TonB-dependent receptor family.</text>
</comment>
<feature type="domain" description="TonB-dependent receptor plug" evidence="10">
    <location>
        <begin position="125"/>
        <end position="260"/>
    </location>
</feature>
<dbReference type="Gene3D" id="2.40.170.20">
    <property type="entry name" value="TonB-dependent receptor, beta-barrel domain"/>
    <property type="match status" value="1"/>
</dbReference>
<accession>A0AA37Q847</accession>
<evidence type="ECO:0000256" key="7">
    <source>
        <dbReference type="ARBA" id="ARBA00023237"/>
    </source>
</evidence>
<evidence type="ECO:0000256" key="8">
    <source>
        <dbReference type="PROSITE-ProRule" id="PRU01360"/>
    </source>
</evidence>
<dbReference type="EMBL" id="BRXS01000009">
    <property type="protein sequence ID" value="GLC28339.1"/>
    <property type="molecule type" value="Genomic_DNA"/>
</dbReference>
<evidence type="ECO:0000256" key="2">
    <source>
        <dbReference type="ARBA" id="ARBA00022448"/>
    </source>
</evidence>
<keyword evidence="6 8" id="KW-0472">Membrane</keyword>
<dbReference type="SUPFAM" id="SSF49464">
    <property type="entry name" value="Carboxypeptidase regulatory domain-like"/>
    <property type="match status" value="1"/>
</dbReference>
<dbReference type="PROSITE" id="PS52016">
    <property type="entry name" value="TONB_DEPENDENT_REC_3"/>
    <property type="match status" value="1"/>
</dbReference>
<dbReference type="RefSeq" id="WP_284352737.1">
    <property type="nucleotide sequence ID" value="NZ_BRXS01000009.1"/>
</dbReference>
<keyword evidence="5 9" id="KW-0732">Signal</keyword>
<dbReference type="GO" id="GO:0015344">
    <property type="term" value="F:siderophore uptake transmembrane transporter activity"/>
    <property type="evidence" value="ECO:0007669"/>
    <property type="project" value="TreeGrafter"/>
</dbReference>
<evidence type="ECO:0000313" key="11">
    <source>
        <dbReference type="EMBL" id="GLC28339.1"/>
    </source>
</evidence>
<evidence type="ECO:0000256" key="5">
    <source>
        <dbReference type="ARBA" id="ARBA00022729"/>
    </source>
</evidence>
<dbReference type="InterPro" id="IPR036942">
    <property type="entry name" value="Beta-barrel_TonB_sf"/>
</dbReference>
<keyword evidence="4 8" id="KW-0812">Transmembrane</keyword>
<dbReference type="InterPro" id="IPR008969">
    <property type="entry name" value="CarboxyPept-like_regulatory"/>
</dbReference>
<name>A0AA37Q847_9BACT</name>
<keyword evidence="2 8" id="KW-0813">Transport</keyword>
<dbReference type="PANTHER" id="PTHR30069">
    <property type="entry name" value="TONB-DEPENDENT OUTER MEMBRANE RECEPTOR"/>
    <property type="match status" value="1"/>
</dbReference>
<dbReference type="InterPro" id="IPR012910">
    <property type="entry name" value="Plug_dom"/>
</dbReference>
<keyword evidence="12" id="KW-1185">Reference proteome</keyword>
<dbReference type="InterPro" id="IPR023997">
    <property type="entry name" value="TonB-dep_OMP_SusC/RagA_CS"/>
</dbReference>
<evidence type="ECO:0000256" key="6">
    <source>
        <dbReference type="ARBA" id="ARBA00023136"/>
    </source>
</evidence>
<dbReference type="InterPro" id="IPR039426">
    <property type="entry name" value="TonB-dep_rcpt-like"/>
</dbReference>
<gene>
    <name evidence="11" type="ORF">rosag_48520</name>
</gene>
<dbReference type="GO" id="GO:0044718">
    <property type="term" value="P:siderophore transmembrane transport"/>
    <property type="evidence" value="ECO:0007669"/>
    <property type="project" value="TreeGrafter"/>
</dbReference>
<feature type="chain" id="PRO_5041260756" evidence="9">
    <location>
        <begin position="21"/>
        <end position="991"/>
    </location>
</feature>
<dbReference type="InterPro" id="IPR037066">
    <property type="entry name" value="Plug_dom_sf"/>
</dbReference>
<comment type="caution">
    <text evidence="11">The sequence shown here is derived from an EMBL/GenBank/DDBJ whole genome shotgun (WGS) entry which is preliminary data.</text>
</comment>
<comment type="subcellular location">
    <subcellularLocation>
        <location evidence="1 8">Cell outer membrane</location>
        <topology evidence="1 8">Multi-pass membrane protein</topology>
    </subcellularLocation>
</comment>
<evidence type="ECO:0000259" key="10">
    <source>
        <dbReference type="Pfam" id="PF07715"/>
    </source>
</evidence>
<organism evidence="11 12">
    <name type="scientific">Roseisolibacter agri</name>
    <dbReference type="NCBI Taxonomy" id="2014610"/>
    <lineage>
        <taxon>Bacteria</taxon>
        <taxon>Pseudomonadati</taxon>
        <taxon>Gemmatimonadota</taxon>
        <taxon>Gemmatimonadia</taxon>
        <taxon>Gemmatimonadales</taxon>
        <taxon>Gemmatimonadaceae</taxon>
        <taxon>Roseisolibacter</taxon>
    </lineage>
</organism>
<dbReference type="AlphaFoldDB" id="A0AA37Q847"/>
<evidence type="ECO:0000256" key="1">
    <source>
        <dbReference type="ARBA" id="ARBA00004571"/>
    </source>
</evidence>